<dbReference type="Proteomes" id="UP001239994">
    <property type="component" value="Unassembled WGS sequence"/>
</dbReference>
<feature type="coiled-coil region" evidence="1">
    <location>
        <begin position="299"/>
        <end position="326"/>
    </location>
</feature>
<dbReference type="InterPro" id="IPR059089">
    <property type="entry name" value="Kazrin_N"/>
</dbReference>
<dbReference type="AlphaFoldDB" id="A0AAD9E1I9"/>
<keyword evidence="1" id="KW-0175">Coiled coil</keyword>
<dbReference type="CDD" id="cd09567">
    <property type="entry name" value="SAM_kazrin_repeat2"/>
    <property type="match status" value="1"/>
</dbReference>
<evidence type="ECO:0000313" key="5">
    <source>
        <dbReference type="Proteomes" id="UP001239994"/>
    </source>
</evidence>
<feature type="region of interest" description="Disordered" evidence="2">
    <location>
        <begin position="1"/>
        <end position="71"/>
    </location>
</feature>
<keyword evidence="5" id="KW-1185">Reference proteome</keyword>
<dbReference type="Pfam" id="PF00536">
    <property type="entry name" value="SAM_1"/>
    <property type="match status" value="2"/>
</dbReference>
<dbReference type="InterPro" id="IPR013761">
    <property type="entry name" value="SAM/pointed_sf"/>
</dbReference>
<accession>A0AAD9E1I9</accession>
<dbReference type="InterPro" id="IPR001660">
    <property type="entry name" value="SAM"/>
</dbReference>
<dbReference type="Pfam" id="PF25986">
    <property type="entry name" value="Kazrin"/>
    <property type="match status" value="1"/>
</dbReference>
<feature type="region of interest" description="Disordered" evidence="2">
    <location>
        <begin position="679"/>
        <end position="738"/>
    </location>
</feature>
<dbReference type="PROSITE" id="PS50105">
    <property type="entry name" value="SAM_DOMAIN"/>
    <property type="match status" value="2"/>
</dbReference>
<gene>
    <name evidence="4" type="ORF">P4O66_004703</name>
</gene>
<dbReference type="Gene3D" id="1.10.150.50">
    <property type="entry name" value="Transcription Factor, Ets-1"/>
    <property type="match status" value="3"/>
</dbReference>
<proteinExistence type="predicted"/>
<sequence length="738" mass="83474">MDDNKRLAQRVDGTTPCASRELPNLRAEHGELSEAAARDAGTVERRPRHGRHDSLRQRGPEVSSLADLSTQDTSLDKALLREEVLALQEEVFELKRMKEMLNKELEESGGSCSAELLSAAELRVQLSQREQELHRANEALQAMKGDRKRLKIEKAELVNQMQQLYATLESREDQLRDFIRNYEQHRKESEDAVKVLAKEKDLLEREKWDLRRQTKEATELATALHCAQDLKENRIKELEAELTMMSNYVAQKLECQLFVRAPEKPVSPRNMSAKQSLATLTKDVPKRHSLAMPTETVVNGNQEWSLEDLEDQKRRKKKEKMGLGSLSRVFARGKQRKSLEPGLFDGTSTPDYYIEEDADWPASFPSSTNLDSDSLSSPARLSVSLSDCEDQLDRLQQVELARSVPMSRWRAGTVQAWLEVIMAMPMYMRACTNNVKSGKVMLALTDADLEAGLGISNSMHRRKLRLAIEDYRQAESGHGLSKAAELDHHWVAQAWLNDVGLPQYSQFFHTHLVDGRLLGSLTRADLEKHLHVTKKAHQCSLLLGMQLLHMLNFSKEVLQARRAECESQNTDPLVWSCQRIIKWLRDIDLKEFADSLQNSGVHGAVMVLDPSFNTDSMATALGIPGNKHMVRQHLSEEMKALLSTARQGVEQEIEPLGTPPTLPRPSSLGRATVSRYGDQLSHKKLSVKPPESFSLRKHEEQDTTSLIRAGCEEAPPQPETSLNQQVLTKQPGEVHKHF</sequence>
<comment type="caution">
    <text evidence="4">The sequence shown here is derived from an EMBL/GenBank/DDBJ whole genome shotgun (WGS) entry which is preliminary data.</text>
</comment>
<dbReference type="SUPFAM" id="SSF47769">
    <property type="entry name" value="SAM/Pointed domain"/>
    <property type="match status" value="3"/>
</dbReference>
<feature type="domain" description="SAM" evidence="3">
    <location>
        <begin position="409"/>
        <end position="474"/>
    </location>
</feature>
<evidence type="ECO:0000259" key="3">
    <source>
        <dbReference type="PROSITE" id="PS50105"/>
    </source>
</evidence>
<organism evidence="4 5">
    <name type="scientific">Electrophorus voltai</name>
    <dbReference type="NCBI Taxonomy" id="2609070"/>
    <lineage>
        <taxon>Eukaryota</taxon>
        <taxon>Metazoa</taxon>
        <taxon>Chordata</taxon>
        <taxon>Craniata</taxon>
        <taxon>Vertebrata</taxon>
        <taxon>Euteleostomi</taxon>
        <taxon>Actinopterygii</taxon>
        <taxon>Neopterygii</taxon>
        <taxon>Teleostei</taxon>
        <taxon>Ostariophysi</taxon>
        <taxon>Gymnotiformes</taxon>
        <taxon>Gymnotoidei</taxon>
        <taxon>Gymnotidae</taxon>
        <taxon>Electrophorus</taxon>
    </lineage>
</organism>
<name>A0AAD9E1I9_9TELE</name>
<dbReference type="PANTHER" id="PTHR12776">
    <property type="entry name" value="KAZRIN-RELATED"/>
    <property type="match status" value="1"/>
</dbReference>
<dbReference type="SMART" id="SM00454">
    <property type="entry name" value="SAM"/>
    <property type="match status" value="3"/>
</dbReference>
<feature type="domain" description="SAM" evidence="3">
    <location>
        <begin position="495"/>
        <end position="551"/>
    </location>
</feature>
<reference evidence="4" key="1">
    <citation type="submission" date="2023-03" db="EMBL/GenBank/DDBJ databases">
        <title>Electrophorus voltai genome.</title>
        <authorList>
            <person name="Bian C."/>
        </authorList>
    </citation>
    <scope>NUCLEOTIDE SEQUENCE</scope>
    <source>
        <strain evidence="4">CB-2022</strain>
        <tissue evidence="4">Muscle</tissue>
    </source>
</reference>
<dbReference type="InterPro" id="IPR037614">
    <property type="entry name" value="Kazrin"/>
</dbReference>
<dbReference type="FunFam" id="1.10.150.50:FF:000048">
    <property type="entry name" value="kazrin isoform X1"/>
    <property type="match status" value="1"/>
</dbReference>
<evidence type="ECO:0000313" key="4">
    <source>
        <dbReference type="EMBL" id="KAK1800943.1"/>
    </source>
</evidence>
<evidence type="ECO:0000256" key="1">
    <source>
        <dbReference type="SAM" id="Coils"/>
    </source>
</evidence>
<dbReference type="PANTHER" id="PTHR12776:SF3">
    <property type="entry name" value="KAZRIN-A"/>
    <property type="match status" value="1"/>
</dbReference>
<dbReference type="Pfam" id="PF07647">
    <property type="entry name" value="SAM_2"/>
    <property type="match status" value="1"/>
</dbReference>
<protein>
    <recommendedName>
        <fullName evidence="3">SAM domain-containing protein</fullName>
    </recommendedName>
</protein>
<feature type="compositionally biased region" description="Polar residues" evidence="2">
    <location>
        <begin position="719"/>
        <end position="728"/>
    </location>
</feature>
<feature type="coiled-coil region" evidence="1">
    <location>
        <begin position="77"/>
        <end position="213"/>
    </location>
</feature>
<evidence type="ECO:0000256" key="2">
    <source>
        <dbReference type="SAM" id="MobiDB-lite"/>
    </source>
</evidence>
<dbReference type="InterPro" id="IPR037615">
    <property type="entry name" value="Kazrin_SAM_rpt_2"/>
</dbReference>
<dbReference type="EMBL" id="JAROKS010000009">
    <property type="protein sequence ID" value="KAK1800943.1"/>
    <property type="molecule type" value="Genomic_DNA"/>
</dbReference>